<organism evidence="1 2">
    <name type="scientific">Prosthecobacter algae</name>
    <dbReference type="NCBI Taxonomy" id="1144682"/>
    <lineage>
        <taxon>Bacteria</taxon>
        <taxon>Pseudomonadati</taxon>
        <taxon>Verrucomicrobiota</taxon>
        <taxon>Verrucomicrobiia</taxon>
        <taxon>Verrucomicrobiales</taxon>
        <taxon>Verrucomicrobiaceae</taxon>
        <taxon>Prosthecobacter</taxon>
    </lineage>
</organism>
<reference evidence="2" key="1">
    <citation type="journal article" date="2019" name="Int. J. Syst. Evol. Microbiol.">
        <title>The Global Catalogue of Microorganisms (GCM) 10K type strain sequencing project: providing services to taxonomists for standard genome sequencing and annotation.</title>
        <authorList>
            <consortium name="The Broad Institute Genomics Platform"/>
            <consortium name="The Broad Institute Genome Sequencing Center for Infectious Disease"/>
            <person name="Wu L."/>
            <person name="Ma J."/>
        </authorList>
    </citation>
    <scope>NUCLEOTIDE SEQUENCE [LARGE SCALE GENOMIC DNA]</scope>
    <source>
        <strain evidence="2">JCM 18053</strain>
    </source>
</reference>
<keyword evidence="2" id="KW-1185">Reference proteome</keyword>
<dbReference type="EMBL" id="BAABIA010000003">
    <property type="protein sequence ID" value="GAA5139355.1"/>
    <property type="molecule type" value="Genomic_DNA"/>
</dbReference>
<comment type="caution">
    <text evidence="1">The sequence shown here is derived from an EMBL/GenBank/DDBJ whole genome shotgun (WGS) entry which is preliminary data.</text>
</comment>
<protein>
    <submittedName>
        <fullName evidence="1">Uncharacterized protein</fullName>
    </submittedName>
</protein>
<name>A0ABP9P514_9BACT</name>
<accession>A0ABP9P514</accession>
<gene>
    <name evidence="1" type="ORF">GCM10023213_19890</name>
</gene>
<proteinExistence type="predicted"/>
<dbReference type="Proteomes" id="UP001499852">
    <property type="component" value="Unassembled WGS sequence"/>
</dbReference>
<sequence length="110" mass="11609">MSAVPSINSNLVISGLLRAARDTDDPRKWLSDRHKEALDAVMAGDEFVTSSSTEGGGSSAERGMPASMLLQLYEAALQIFDAEESATQAGVSAPGTVRWADFSNFPCTLG</sequence>
<dbReference type="RefSeq" id="WP_345736215.1">
    <property type="nucleotide sequence ID" value="NZ_BAABIA010000003.1"/>
</dbReference>
<evidence type="ECO:0000313" key="2">
    <source>
        <dbReference type="Proteomes" id="UP001499852"/>
    </source>
</evidence>
<evidence type="ECO:0000313" key="1">
    <source>
        <dbReference type="EMBL" id="GAA5139355.1"/>
    </source>
</evidence>